<feature type="region of interest" description="Disordered" evidence="6">
    <location>
        <begin position="1"/>
        <end position="21"/>
    </location>
</feature>
<evidence type="ECO:0000256" key="6">
    <source>
        <dbReference type="SAM" id="MobiDB-lite"/>
    </source>
</evidence>
<dbReference type="SUPFAM" id="SSF47592">
    <property type="entry name" value="SWIB/MDM2 domain"/>
    <property type="match status" value="1"/>
</dbReference>
<feature type="domain" description="PHD-type" evidence="7">
    <location>
        <begin position="505"/>
        <end position="571"/>
    </location>
</feature>
<keyword evidence="2 5" id="KW-0863">Zinc-finger</keyword>
<gene>
    <name evidence="12" type="ORF">J5N97_025376</name>
</gene>
<name>A0A9D5C980_9LILI</name>
<dbReference type="SUPFAM" id="SSF57903">
    <property type="entry name" value="FYVE/PHD zinc finger"/>
    <property type="match status" value="1"/>
</dbReference>
<keyword evidence="3 5" id="KW-0862">Zinc</keyword>
<dbReference type="CDD" id="cd10567">
    <property type="entry name" value="SWIB-MDM2_like"/>
    <property type="match status" value="1"/>
</dbReference>
<feature type="compositionally biased region" description="Polar residues" evidence="6">
    <location>
        <begin position="1574"/>
        <end position="1583"/>
    </location>
</feature>
<feature type="region of interest" description="Disordered" evidence="6">
    <location>
        <begin position="651"/>
        <end position="720"/>
    </location>
</feature>
<dbReference type="SUPFAM" id="SSF159042">
    <property type="entry name" value="Plus3-like"/>
    <property type="match status" value="1"/>
</dbReference>
<dbReference type="InterPro" id="IPR003121">
    <property type="entry name" value="SWIB_MDM2_domain"/>
</dbReference>
<dbReference type="FunFam" id="3.30.40.10:FF:000303">
    <property type="entry name" value="Zinc finger CCCH domain-containing protein 19"/>
    <property type="match status" value="1"/>
</dbReference>
<feature type="compositionally biased region" description="Basic and acidic residues" evidence="6">
    <location>
        <begin position="1009"/>
        <end position="1018"/>
    </location>
</feature>
<feature type="compositionally biased region" description="Polar residues" evidence="6">
    <location>
        <begin position="1651"/>
        <end position="1666"/>
    </location>
</feature>
<evidence type="ECO:0000313" key="13">
    <source>
        <dbReference type="Proteomes" id="UP001085076"/>
    </source>
</evidence>
<evidence type="ECO:0000256" key="3">
    <source>
        <dbReference type="ARBA" id="ARBA00022833"/>
    </source>
</evidence>
<feature type="compositionally biased region" description="Polar residues" evidence="6">
    <location>
        <begin position="1859"/>
        <end position="1907"/>
    </location>
</feature>
<dbReference type="SMART" id="SM00249">
    <property type="entry name" value="PHD"/>
    <property type="match status" value="1"/>
</dbReference>
<feature type="domain" description="DM2" evidence="11">
    <location>
        <begin position="718"/>
        <end position="801"/>
    </location>
</feature>
<protein>
    <recommendedName>
        <fullName evidence="14">Zinc finger CCCH domain-containing protein 19</fullName>
    </recommendedName>
</protein>
<evidence type="ECO:0000256" key="1">
    <source>
        <dbReference type="ARBA" id="ARBA00022723"/>
    </source>
</evidence>
<evidence type="ECO:0000256" key="4">
    <source>
        <dbReference type="ARBA" id="ARBA00023125"/>
    </source>
</evidence>
<organism evidence="12 13">
    <name type="scientific">Dioscorea zingiberensis</name>
    <dbReference type="NCBI Taxonomy" id="325984"/>
    <lineage>
        <taxon>Eukaryota</taxon>
        <taxon>Viridiplantae</taxon>
        <taxon>Streptophyta</taxon>
        <taxon>Embryophyta</taxon>
        <taxon>Tracheophyta</taxon>
        <taxon>Spermatophyta</taxon>
        <taxon>Magnoliopsida</taxon>
        <taxon>Liliopsida</taxon>
        <taxon>Dioscoreales</taxon>
        <taxon>Dioscoreaceae</taxon>
        <taxon>Dioscorea</taxon>
    </lineage>
</organism>
<dbReference type="SMART" id="SM00444">
    <property type="entry name" value="GYF"/>
    <property type="match status" value="1"/>
</dbReference>
<keyword evidence="1 5" id="KW-0479">Metal-binding</keyword>
<dbReference type="GO" id="GO:0003677">
    <property type="term" value="F:DNA binding"/>
    <property type="evidence" value="ECO:0007669"/>
    <property type="project" value="UniProtKB-KW"/>
</dbReference>
<feature type="domain" description="GYF" evidence="9">
    <location>
        <begin position="1139"/>
        <end position="1193"/>
    </location>
</feature>
<dbReference type="EMBL" id="JAGGNH010000007">
    <property type="protein sequence ID" value="KAJ0968459.1"/>
    <property type="molecule type" value="Genomic_DNA"/>
</dbReference>
<evidence type="ECO:0000256" key="5">
    <source>
        <dbReference type="PROSITE-ProRule" id="PRU00723"/>
    </source>
</evidence>
<dbReference type="SMART" id="SM00719">
    <property type="entry name" value="Plus3"/>
    <property type="match status" value="1"/>
</dbReference>
<dbReference type="InterPro" id="IPR035445">
    <property type="entry name" value="GYF-like_dom_sf"/>
</dbReference>
<keyword evidence="4" id="KW-0238">DNA-binding</keyword>
<dbReference type="InterPro" id="IPR013083">
    <property type="entry name" value="Znf_RING/FYVE/PHD"/>
</dbReference>
<feature type="domain" description="C3H1-type" evidence="8">
    <location>
        <begin position="1947"/>
        <end position="1972"/>
    </location>
</feature>
<feature type="region of interest" description="Disordered" evidence="6">
    <location>
        <begin position="1009"/>
        <end position="1130"/>
    </location>
</feature>
<feature type="compositionally biased region" description="Polar residues" evidence="6">
    <location>
        <begin position="1917"/>
        <end position="1935"/>
    </location>
</feature>
<keyword evidence="13" id="KW-1185">Reference proteome</keyword>
<dbReference type="PROSITE" id="PS50016">
    <property type="entry name" value="ZF_PHD_2"/>
    <property type="match status" value="1"/>
</dbReference>
<feature type="region of interest" description="Disordered" evidence="6">
    <location>
        <begin position="465"/>
        <end position="497"/>
    </location>
</feature>
<dbReference type="Proteomes" id="UP001085076">
    <property type="component" value="Miscellaneous, Linkage group lg07"/>
</dbReference>
<feature type="region of interest" description="Disordered" evidence="6">
    <location>
        <begin position="1651"/>
        <end position="1735"/>
    </location>
</feature>
<dbReference type="InterPro" id="IPR019786">
    <property type="entry name" value="Zinc_finger_PHD-type_CS"/>
</dbReference>
<feature type="compositionally biased region" description="Low complexity" evidence="6">
    <location>
        <begin position="814"/>
        <end position="825"/>
    </location>
</feature>
<dbReference type="SMART" id="SM00151">
    <property type="entry name" value="SWIB"/>
    <property type="match status" value="1"/>
</dbReference>
<feature type="domain" description="Plus3" evidence="10">
    <location>
        <begin position="862"/>
        <end position="994"/>
    </location>
</feature>
<dbReference type="SUPFAM" id="SSF55277">
    <property type="entry name" value="GYF domain"/>
    <property type="match status" value="1"/>
</dbReference>
<evidence type="ECO:0000259" key="9">
    <source>
        <dbReference type="PROSITE" id="PS50829"/>
    </source>
</evidence>
<dbReference type="PROSITE" id="PS50829">
    <property type="entry name" value="GYF"/>
    <property type="match status" value="1"/>
</dbReference>
<dbReference type="Gene3D" id="3.30.1490.40">
    <property type="match status" value="1"/>
</dbReference>
<evidence type="ECO:0000259" key="8">
    <source>
        <dbReference type="PROSITE" id="PS50103"/>
    </source>
</evidence>
<dbReference type="Gene3D" id="3.30.40.10">
    <property type="entry name" value="Zinc/RING finger domain, C3HC4 (zinc finger)"/>
    <property type="match status" value="1"/>
</dbReference>
<dbReference type="PANTHER" id="PTHR46695">
    <property type="entry name" value="ZINC FINGER CCCH DOMAIN-CONTAINING PROTEIN 44-RELATED"/>
    <property type="match status" value="1"/>
</dbReference>
<feature type="region of interest" description="Disordered" evidence="6">
    <location>
        <begin position="810"/>
        <end position="855"/>
    </location>
</feature>
<dbReference type="InterPro" id="IPR004343">
    <property type="entry name" value="Plus-3_dom"/>
</dbReference>
<comment type="caution">
    <text evidence="12">The sequence shown here is derived from an EMBL/GenBank/DDBJ whole genome shotgun (WGS) entry which is preliminary data.</text>
</comment>
<dbReference type="Pfam" id="PF25980">
    <property type="entry name" value="NERD_plant"/>
    <property type="match status" value="1"/>
</dbReference>
<evidence type="ECO:0000256" key="2">
    <source>
        <dbReference type="ARBA" id="ARBA00022771"/>
    </source>
</evidence>
<feature type="compositionally biased region" description="Basic residues" evidence="6">
    <location>
        <begin position="480"/>
        <end position="489"/>
    </location>
</feature>
<dbReference type="Pfam" id="PF02213">
    <property type="entry name" value="GYF"/>
    <property type="match status" value="1"/>
</dbReference>
<dbReference type="InterPro" id="IPR011011">
    <property type="entry name" value="Znf_FYVE_PHD"/>
</dbReference>
<dbReference type="InterPro" id="IPR036885">
    <property type="entry name" value="SWIB_MDM2_dom_sf"/>
</dbReference>
<dbReference type="Gene3D" id="3.90.70.200">
    <property type="entry name" value="Plus-3 domain"/>
    <property type="match status" value="1"/>
</dbReference>
<feature type="compositionally biased region" description="Polar residues" evidence="6">
    <location>
        <begin position="1256"/>
        <end position="1327"/>
    </location>
</feature>
<dbReference type="PROSITE" id="PS51925">
    <property type="entry name" value="SWIB_MDM2"/>
    <property type="match status" value="1"/>
</dbReference>
<reference evidence="12" key="2">
    <citation type="journal article" date="2022" name="Hortic Res">
        <title>The genome of Dioscorea zingiberensis sheds light on the biosynthesis, origin and evolution of the medicinally important diosgenin saponins.</title>
        <authorList>
            <person name="Li Y."/>
            <person name="Tan C."/>
            <person name="Li Z."/>
            <person name="Guo J."/>
            <person name="Li S."/>
            <person name="Chen X."/>
            <person name="Wang C."/>
            <person name="Dai X."/>
            <person name="Yang H."/>
            <person name="Song W."/>
            <person name="Hou L."/>
            <person name="Xu J."/>
            <person name="Tong Z."/>
            <person name="Xu A."/>
            <person name="Yuan X."/>
            <person name="Wang W."/>
            <person name="Yang Q."/>
            <person name="Chen L."/>
            <person name="Sun Z."/>
            <person name="Wang K."/>
            <person name="Pan B."/>
            <person name="Chen J."/>
            <person name="Bao Y."/>
            <person name="Liu F."/>
            <person name="Qi X."/>
            <person name="Gang D.R."/>
            <person name="Wen J."/>
            <person name="Li J."/>
        </authorList>
    </citation>
    <scope>NUCLEOTIDE SEQUENCE</scope>
    <source>
        <strain evidence="12">Dzin_1.0</strain>
    </source>
</reference>
<reference evidence="12" key="1">
    <citation type="submission" date="2021-03" db="EMBL/GenBank/DDBJ databases">
        <authorList>
            <person name="Li Z."/>
            <person name="Yang C."/>
        </authorList>
    </citation>
    <scope>NUCLEOTIDE SEQUENCE</scope>
    <source>
        <strain evidence="12">Dzin_1.0</strain>
        <tissue evidence="12">Leaf</tissue>
    </source>
</reference>
<dbReference type="InterPro" id="IPR036128">
    <property type="entry name" value="Plus3-like_sf"/>
</dbReference>
<dbReference type="PROSITE" id="PS51360">
    <property type="entry name" value="PLUS3"/>
    <property type="match status" value="1"/>
</dbReference>
<evidence type="ECO:0000259" key="11">
    <source>
        <dbReference type="PROSITE" id="PS51925"/>
    </source>
</evidence>
<dbReference type="Pfam" id="PF03126">
    <property type="entry name" value="Plus-3"/>
    <property type="match status" value="1"/>
</dbReference>
<dbReference type="InterPro" id="IPR019787">
    <property type="entry name" value="Znf_PHD-finger"/>
</dbReference>
<feature type="region of interest" description="Disordered" evidence="6">
    <location>
        <begin position="1842"/>
        <end position="1948"/>
    </location>
</feature>
<feature type="compositionally biased region" description="Basic and acidic residues" evidence="6">
    <location>
        <begin position="1025"/>
        <end position="1045"/>
    </location>
</feature>
<evidence type="ECO:0000313" key="12">
    <source>
        <dbReference type="EMBL" id="KAJ0968459.1"/>
    </source>
</evidence>
<evidence type="ECO:0008006" key="14">
    <source>
        <dbReference type="Google" id="ProtNLM"/>
    </source>
</evidence>
<dbReference type="FunFam" id="1.10.245.10:FF:000003">
    <property type="entry name" value="Zinc finger CCCH domain-containing protein 19"/>
    <property type="match status" value="1"/>
</dbReference>
<sequence length="1972" mass="214579">MDQDEGEGISEIPNPNSVQGGEVEAVEVVGSRFLDSPSLMDPVYGGEDGGRGSEAEEVVGGDAAEKVEPSVGDALEDGKSLVDVWEEEMGPLVDVVAEKEVRPLVDGQVESGCAAVVEEVPALDAAEETEPLLGDSIEVAVEPIENDLEKGAMEPLEDDLVEERMEPLLDAVGEDKGEPLVDAGMEDEVEPLVGAVVEESESLAVAVQDDEDVQPLVNTTAEKVVEPLVNALVEEDEPLVNDVVVEGTEVLAEGTKPAVDTMEEEAAEPLLNAVEEEEAEPLLDAVEEEAPEPLLDAVEEEVTVPLLDTVEEKIANPLLDVEEKAVEPLVDSKVEEPAENLMDSRAEEATEHLRDSVAEEAAEPLMDSRLEEAATTLDHSMVEEDAEPLADNMVEEDAEPLADNMVEEDAEPLADNMVEEDAGPLADNMVEEDAEPLADNMAEEDAEPLADNMVGEDVEPLADNMVEEDVDISTVSAKKSVGKRKRGRPPKTQQTRTLSKRKMEEDVCFICFDGGNLVVCDRRGCPKVYHPACVNRDDAFFRSKGRWNCGWHICSSCEKTANYMCYTCTYSLCKGCIKESAFVCIRGNKGLCQTCMSTVMLIETNQHSNKTMSVVDFDDKNSWEYLFKDYWLDLRGKLSLTLEELTGAKTPRKESNVTVGNDESSEELYDANVDQVGSSDSSSERRGISNSSRKKLKKGSRVILKEEGPTRAPREDSHPDEIDWASNELLEFVAHMKGGDRSLLSQFDVQALLLEYIKRNNLRDPRRKSQIICDARLQSLFGKPRVGHFEMLKLLESHFLMKEVAQPVTDESQGGVVDPDSSPVDADGNSDASTRLSFDKRRKTRKRSDEKEPQTNLDDYAAIDVHNINLMYLRRNLMEDLIDDTEFSEKVIGCFVRIRISGASQKQDMYRLVQVVGTRMALEKYKTGKKMTDIMLEILNLDKTEVVTVDVISNQDFTEEECKRLRQSIKCGLISRLTVGDIQEKARALQAVRVNDWLENEKSRLGHLRDRASEKDYESAEEEPDDKKRDNYRSRESSSLRKAREAGFLGKGGSSSSTWNERKSSETNSEVGSRDRVDSQRKDVSQLNVQSAAIDLETGSRNNNQLGKKPGQSSDIPSDTVLGSLSSGVAPQPIVNETEKIWHYKDPSGKIQGPFSMAQLRKWSTTGYFPQNLRIWRISDKQDNSILLTDAMNGKFLKDLSSHDPQHSSFSQSARVTSVTENRGATGNFERTIADKWPSQPPMWSAPIREAANPTDLRNATSSRGWEPSMNASALSRQVQGHDSPRSSALSGNSYRSPSSHQEMGHRNTWSSNRPRGQTSDQSTGEQKAQAVYDISKQWGSDPSNLPTPAPQATSIMWTASQAALSNSVASVQHMNAGWGTTSGGIGTHLSSSTSQDHTDTSLRTNSVAGWGLSNLSNIPKETEVGQVSVSPPITSLSMPTTGKIVEPFGSTQTVFGDLQVSHRQVSPLDAAGVLRNQLISEPPPADKMSPVKNPLVFSGPSAREISGRNQFFESDCPSPTPNSEQAADDILSSEYNQQTAQLSGRQINLQDGGRSDPTSDSVYGIFSDGGNLPSRSDTSAENLSEKGHIGTMQNMATFPSQPMVSAKLEKDGTNAAITSMRIQPSLTPDVAQNVQHHAAVDARIKAETNVLDSASSQRSEASAGTQIRPGSHGWAPIPSTKQERQEPSLSVPERGSEWSMPSPTPTTTPSGWGSGINSISRDNQNSQFATSDGSKMRRLLSGHQIHQNETAQSSVKDVQNPGWVVPTPNSNVSMGQAQGSGNIGTVIPGNLNPGKYKSEHWLVNLNTGNTNANLPWGALAQGNMIANAGLGALTQGVTTMMPTQGYPNPQPGWGAPTPGNTNQNPSWGTAGQGNTNANASSGTSQAWDPSSGSSNNWNTQQKQSGDGHSGQGDRGFQSNDAGHNTGRQSWNRSHTGGGGSRPPARGQRAGICRFHENGHCKKGANCNYFHS</sequence>
<dbReference type="Gene3D" id="1.10.245.10">
    <property type="entry name" value="SWIB/MDM2 domain"/>
    <property type="match status" value="1"/>
</dbReference>
<feature type="region of interest" description="Disordered" evidence="6">
    <location>
        <begin position="34"/>
        <end position="75"/>
    </location>
</feature>
<dbReference type="PROSITE" id="PS50103">
    <property type="entry name" value="ZF_C3H1"/>
    <property type="match status" value="1"/>
</dbReference>
<dbReference type="InterPro" id="IPR003169">
    <property type="entry name" value="GYF"/>
</dbReference>
<dbReference type="Pfam" id="PF02201">
    <property type="entry name" value="SWIB"/>
    <property type="match status" value="1"/>
</dbReference>
<feature type="region of interest" description="Disordered" evidence="6">
    <location>
        <begin position="1546"/>
        <end position="1583"/>
    </location>
</feature>
<evidence type="ECO:0000259" key="10">
    <source>
        <dbReference type="PROSITE" id="PS51360"/>
    </source>
</evidence>
<dbReference type="CDD" id="cd00072">
    <property type="entry name" value="GYF"/>
    <property type="match status" value="1"/>
</dbReference>
<dbReference type="InterPro" id="IPR000571">
    <property type="entry name" value="Znf_CCCH"/>
</dbReference>
<dbReference type="PANTHER" id="PTHR46695:SF5">
    <property type="entry name" value="RNA POLYMERASE-ASSOCIATED PROTEIN RTF1 HOMOLOG"/>
    <property type="match status" value="1"/>
</dbReference>
<feature type="compositionally biased region" description="Polar residues" evidence="6">
    <location>
        <begin position="1717"/>
        <end position="1734"/>
    </location>
</feature>
<feature type="zinc finger region" description="C3H1-type" evidence="5">
    <location>
        <begin position="1947"/>
        <end position="1972"/>
    </location>
</feature>
<dbReference type="GO" id="GO:0008270">
    <property type="term" value="F:zinc ion binding"/>
    <property type="evidence" value="ECO:0007669"/>
    <property type="project" value="UniProtKB-KW"/>
</dbReference>
<feature type="compositionally biased region" description="Basic and acidic residues" evidence="6">
    <location>
        <begin position="1072"/>
        <end position="1084"/>
    </location>
</feature>
<proteinExistence type="predicted"/>
<feature type="compositionally biased region" description="Polar residues" evidence="6">
    <location>
        <begin position="1207"/>
        <end position="1225"/>
    </location>
</feature>
<dbReference type="FunFam" id="3.90.70.200:FF:000002">
    <property type="entry name" value="Zinc finger CCCH domain-containing protein 19"/>
    <property type="match status" value="1"/>
</dbReference>
<feature type="compositionally biased region" description="Low complexity" evidence="6">
    <location>
        <begin position="1699"/>
        <end position="1712"/>
    </location>
</feature>
<dbReference type="OrthoDB" id="6415790at2759"/>
<dbReference type="InterPro" id="IPR019835">
    <property type="entry name" value="SWIB_domain"/>
</dbReference>
<feature type="compositionally biased region" description="Basic and acidic residues" evidence="6">
    <location>
        <begin position="703"/>
        <end position="720"/>
    </location>
</feature>
<dbReference type="CDD" id="cd15568">
    <property type="entry name" value="PHD5_NSD"/>
    <property type="match status" value="1"/>
</dbReference>
<dbReference type="InterPro" id="IPR001965">
    <property type="entry name" value="Znf_PHD"/>
</dbReference>
<dbReference type="InterPro" id="IPR058668">
    <property type="entry name" value="NERD_dom"/>
</dbReference>
<feature type="region of interest" description="Disordered" evidence="6">
    <location>
        <begin position="1203"/>
        <end position="1330"/>
    </location>
</feature>
<dbReference type="PROSITE" id="PS01359">
    <property type="entry name" value="ZF_PHD_1"/>
    <property type="match status" value="1"/>
</dbReference>
<evidence type="ECO:0000259" key="7">
    <source>
        <dbReference type="PROSITE" id="PS50016"/>
    </source>
</evidence>
<accession>A0A9D5C980</accession>
<feature type="compositionally biased region" description="Polar residues" evidence="6">
    <location>
        <begin position="1099"/>
        <end position="1129"/>
    </location>
</feature>